<reference evidence="1" key="1">
    <citation type="journal article" date="2013" name="BMC Genomics">
        <title>Unscrambling butterfly oogenesis.</title>
        <authorList>
            <person name="Carter J.M."/>
            <person name="Baker S.C."/>
            <person name="Pink R."/>
            <person name="Carter D.R."/>
            <person name="Collins A."/>
            <person name="Tomlin J."/>
            <person name="Gibbs M."/>
            <person name="Breuker C.J."/>
        </authorList>
    </citation>
    <scope>NUCLEOTIDE SEQUENCE</scope>
    <source>
        <tissue evidence="1">Ovary</tissue>
    </source>
</reference>
<evidence type="ECO:0000313" key="1">
    <source>
        <dbReference type="EMBL" id="JAA79628.1"/>
    </source>
</evidence>
<feature type="non-terminal residue" evidence="1">
    <location>
        <position position="70"/>
    </location>
</feature>
<organism evidence="1">
    <name type="scientific">Pararge aegeria</name>
    <name type="common">speckled wood butterfly</name>
    <dbReference type="NCBI Taxonomy" id="116150"/>
    <lineage>
        <taxon>Eukaryota</taxon>
        <taxon>Metazoa</taxon>
        <taxon>Ecdysozoa</taxon>
        <taxon>Arthropoda</taxon>
        <taxon>Hexapoda</taxon>
        <taxon>Insecta</taxon>
        <taxon>Pterygota</taxon>
        <taxon>Neoptera</taxon>
        <taxon>Endopterygota</taxon>
        <taxon>Lepidoptera</taxon>
        <taxon>Glossata</taxon>
        <taxon>Ditrysia</taxon>
        <taxon>Papilionoidea</taxon>
        <taxon>Nymphalidae</taxon>
        <taxon>Satyrinae</taxon>
        <taxon>Satyrini</taxon>
        <taxon>Parargina</taxon>
        <taxon>Pararge</taxon>
    </lineage>
</organism>
<dbReference type="AlphaFoldDB" id="S4NVI9"/>
<sequence>MFHTIHSLFHNPVSVSIQHSLSLLHDTWDCVCQEHSLLFLYNSVPQGDYVSRDRFTTGVNLAITVVKRHF</sequence>
<name>S4NVI9_9NEOP</name>
<proteinExistence type="predicted"/>
<dbReference type="EMBL" id="GAIX01012932">
    <property type="protein sequence ID" value="JAA79628.1"/>
    <property type="molecule type" value="Transcribed_RNA"/>
</dbReference>
<reference evidence="1" key="2">
    <citation type="submission" date="2013-05" db="EMBL/GenBank/DDBJ databases">
        <authorList>
            <person name="Carter J.-M."/>
            <person name="Baker S.C."/>
            <person name="Pink R."/>
            <person name="Carter D.R.F."/>
            <person name="Collins A."/>
            <person name="Tomlin J."/>
            <person name="Gibbs M."/>
            <person name="Breuker C.J."/>
        </authorList>
    </citation>
    <scope>NUCLEOTIDE SEQUENCE</scope>
    <source>
        <tissue evidence="1">Ovary</tissue>
    </source>
</reference>
<accession>S4NVI9</accession>
<protein>
    <submittedName>
        <fullName evidence="1">Uncharacterized protein</fullName>
    </submittedName>
</protein>